<comment type="caution">
    <text evidence="2">The sequence shown here is derived from an EMBL/GenBank/DDBJ whole genome shotgun (WGS) entry which is preliminary data.</text>
</comment>
<proteinExistence type="predicted"/>
<evidence type="ECO:0000313" key="2">
    <source>
        <dbReference type="EMBL" id="GIX73832.1"/>
    </source>
</evidence>
<keyword evidence="3" id="KW-1185">Reference proteome</keyword>
<name>A0AAV4MNF7_CAEEX</name>
<dbReference type="EMBL" id="BPLR01019993">
    <property type="protein sequence ID" value="GIX73832.1"/>
    <property type="molecule type" value="Genomic_DNA"/>
</dbReference>
<sequence>MLKKGQLKRPKKRNKKTGKRENLPNSAVLPQMSNQEKGLPPNSPFDSYLFLLLSGSSFSRCSGKPAEEKEQLKRPKKRNKKTGKRENLPNSAVLPQMSNQEKRTYSEFVL</sequence>
<gene>
    <name evidence="2" type="ORF">CEXT_731001</name>
</gene>
<reference evidence="2 3" key="1">
    <citation type="submission" date="2021-06" db="EMBL/GenBank/DDBJ databases">
        <title>Caerostris extrusa draft genome.</title>
        <authorList>
            <person name="Kono N."/>
            <person name="Arakawa K."/>
        </authorList>
    </citation>
    <scope>NUCLEOTIDE SEQUENCE [LARGE SCALE GENOMIC DNA]</scope>
</reference>
<dbReference type="Proteomes" id="UP001054945">
    <property type="component" value="Unassembled WGS sequence"/>
</dbReference>
<evidence type="ECO:0000256" key="1">
    <source>
        <dbReference type="SAM" id="MobiDB-lite"/>
    </source>
</evidence>
<feature type="compositionally biased region" description="Basic and acidic residues" evidence="1">
    <location>
        <begin position="100"/>
        <end position="110"/>
    </location>
</feature>
<organism evidence="2 3">
    <name type="scientific">Caerostris extrusa</name>
    <name type="common">Bark spider</name>
    <name type="synonym">Caerostris bankana</name>
    <dbReference type="NCBI Taxonomy" id="172846"/>
    <lineage>
        <taxon>Eukaryota</taxon>
        <taxon>Metazoa</taxon>
        <taxon>Ecdysozoa</taxon>
        <taxon>Arthropoda</taxon>
        <taxon>Chelicerata</taxon>
        <taxon>Arachnida</taxon>
        <taxon>Araneae</taxon>
        <taxon>Araneomorphae</taxon>
        <taxon>Entelegynae</taxon>
        <taxon>Araneoidea</taxon>
        <taxon>Araneidae</taxon>
        <taxon>Caerostris</taxon>
    </lineage>
</organism>
<feature type="region of interest" description="Disordered" evidence="1">
    <location>
        <begin position="60"/>
        <end position="110"/>
    </location>
</feature>
<feature type="compositionally biased region" description="Basic residues" evidence="1">
    <location>
        <begin position="1"/>
        <end position="18"/>
    </location>
</feature>
<evidence type="ECO:0000313" key="3">
    <source>
        <dbReference type="Proteomes" id="UP001054945"/>
    </source>
</evidence>
<feature type="compositionally biased region" description="Basic residues" evidence="1">
    <location>
        <begin position="74"/>
        <end position="83"/>
    </location>
</feature>
<protein>
    <submittedName>
        <fullName evidence="2">Uncharacterized protein</fullName>
    </submittedName>
</protein>
<feature type="region of interest" description="Disordered" evidence="1">
    <location>
        <begin position="1"/>
        <end position="44"/>
    </location>
</feature>
<dbReference type="AlphaFoldDB" id="A0AAV4MNF7"/>
<accession>A0AAV4MNF7</accession>